<dbReference type="AlphaFoldDB" id="A0A2I3C914"/>
<dbReference type="HOGENOM" id="CLU_216969_0_0_6"/>
<protein>
    <submittedName>
        <fullName evidence="1">Uncharacterized protein</fullName>
    </submittedName>
</protein>
<accession>A0A2I3C914</accession>
<proteinExistence type="predicted"/>
<reference evidence="1 2" key="1">
    <citation type="journal article" date="2015" name="Genome Announc.">
        <title>Complete genome sequence of Vibrio alginolyticus ATCC 17749.</title>
        <authorList>
            <person name="Liu X.F."/>
            <person name="Cao Y."/>
            <person name="Zhang H.L."/>
            <person name="Chen Y.J."/>
            <person name="Hu C.J."/>
        </authorList>
    </citation>
    <scope>NUCLEOTIDE SEQUENCE [LARGE SCALE GENOMIC DNA]</scope>
    <source>
        <strain evidence="2">ATCC 17749 / DSM 2171 / NBRC 15630 / NCIMB 1903 / NCTC 12160 / XII-53</strain>
    </source>
</reference>
<dbReference type="EMBL" id="CP006718">
    <property type="protein sequence ID" value="AGV17398.1"/>
    <property type="molecule type" value="Genomic_DNA"/>
</dbReference>
<gene>
    <name evidence="1" type="ORF">N646_1565</name>
</gene>
<dbReference type="Proteomes" id="UP000016714">
    <property type="component" value="Chromosome 1"/>
</dbReference>
<sequence length="47" mass="5369">MKEITRKKLEKMPHHLGKAEIANTEAGYFAPLILLTQRLGGWSVLFM</sequence>
<evidence type="ECO:0000313" key="1">
    <source>
        <dbReference type="EMBL" id="AGV17398.1"/>
    </source>
</evidence>
<organism evidence="1 2">
    <name type="scientific">Vibrio alginolyticus (strain ATCC 17749 / DSM 2171 / NBRC 15630 / NCIMB 1903 / NCTC 12160 / XII-53)</name>
    <dbReference type="NCBI Taxonomy" id="1219076"/>
    <lineage>
        <taxon>Bacteria</taxon>
        <taxon>Pseudomonadati</taxon>
        <taxon>Pseudomonadota</taxon>
        <taxon>Gammaproteobacteria</taxon>
        <taxon>Vibrionales</taxon>
        <taxon>Vibrionaceae</taxon>
        <taxon>Vibrio</taxon>
    </lineage>
</organism>
<dbReference type="KEGG" id="vag:N646_1565"/>
<evidence type="ECO:0000313" key="2">
    <source>
        <dbReference type="Proteomes" id="UP000016714"/>
    </source>
</evidence>
<name>A0A2I3C914_VIBAX</name>